<dbReference type="InterPro" id="IPR025403">
    <property type="entry name" value="TgpA-like_C"/>
</dbReference>
<feature type="domain" description="Protein-glutamine gamma-glutamyltransferase-like C-terminal" evidence="3">
    <location>
        <begin position="136"/>
        <end position="204"/>
    </location>
</feature>
<keyword evidence="2" id="KW-0812">Transmembrane</keyword>
<comment type="caution">
    <text evidence="4">The sequence shown here is derived from an EMBL/GenBank/DDBJ whole genome shotgun (WGS) entry which is preliminary data.</text>
</comment>
<name>A0ABU2H537_9ACTN</name>
<evidence type="ECO:0000256" key="1">
    <source>
        <dbReference type="SAM" id="MobiDB-lite"/>
    </source>
</evidence>
<evidence type="ECO:0000256" key="2">
    <source>
        <dbReference type="SAM" id="Phobius"/>
    </source>
</evidence>
<sequence>MPIGAGAVAFLADASGTGRQEARRLAREELARPIYAEHEPSLVERLWDLVLTWLARLTEGVVATVPGGWWTLAPLLVLLAALVVALLVYLGPSPRSRRTAVLDRTESATTADQHRRNATEHAAAGRAAAAVRERIRAINRDAEERALIQIRPGRTATELANELAAELPEHAPALHTAARVFNEVTYGHRSATIEDYTQVTQLDEALRDTRIASAAVPASTSAPTSSNEGRS</sequence>
<evidence type="ECO:0000313" key="4">
    <source>
        <dbReference type="EMBL" id="MDS1270416.1"/>
    </source>
</evidence>
<organism evidence="4 5">
    <name type="scientific">Lipingzhangella rawalii</name>
    <dbReference type="NCBI Taxonomy" id="2055835"/>
    <lineage>
        <taxon>Bacteria</taxon>
        <taxon>Bacillati</taxon>
        <taxon>Actinomycetota</taxon>
        <taxon>Actinomycetes</taxon>
        <taxon>Streptosporangiales</taxon>
        <taxon>Nocardiopsidaceae</taxon>
        <taxon>Lipingzhangella</taxon>
    </lineage>
</organism>
<keyword evidence="5" id="KW-1185">Reference proteome</keyword>
<feature type="compositionally biased region" description="Basic and acidic residues" evidence="1">
    <location>
        <begin position="100"/>
        <end position="119"/>
    </location>
</feature>
<gene>
    <name evidence="4" type="ORF">RIF23_08925</name>
</gene>
<dbReference type="EMBL" id="JAVLVT010000003">
    <property type="protein sequence ID" value="MDS1270416.1"/>
    <property type="molecule type" value="Genomic_DNA"/>
</dbReference>
<reference evidence="5" key="1">
    <citation type="submission" date="2023-07" db="EMBL/GenBank/DDBJ databases">
        <title>Novel species in the genus Lipingzhangella isolated from Sambhar Salt Lake.</title>
        <authorList>
            <person name="Jiya N."/>
            <person name="Kajale S."/>
            <person name="Sharma A."/>
        </authorList>
    </citation>
    <scope>NUCLEOTIDE SEQUENCE [LARGE SCALE GENOMIC DNA]</scope>
    <source>
        <strain evidence="5">LS1_29</strain>
    </source>
</reference>
<evidence type="ECO:0000259" key="3">
    <source>
        <dbReference type="Pfam" id="PF13559"/>
    </source>
</evidence>
<evidence type="ECO:0000313" key="5">
    <source>
        <dbReference type="Proteomes" id="UP001250214"/>
    </source>
</evidence>
<protein>
    <submittedName>
        <fullName evidence="4">DUF4129 domain-containing protein</fullName>
    </submittedName>
</protein>
<dbReference type="RefSeq" id="WP_310911926.1">
    <property type="nucleotide sequence ID" value="NZ_JAVLVT010000003.1"/>
</dbReference>
<accession>A0ABU2H537</accession>
<feature type="transmembrane region" description="Helical" evidence="2">
    <location>
        <begin position="69"/>
        <end position="90"/>
    </location>
</feature>
<proteinExistence type="predicted"/>
<keyword evidence="2" id="KW-0472">Membrane</keyword>
<keyword evidence="2" id="KW-1133">Transmembrane helix</keyword>
<dbReference type="Pfam" id="PF13559">
    <property type="entry name" value="DUF4129"/>
    <property type="match status" value="1"/>
</dbReference>
<feature type="region of interest" description="Disordered" evidence="1">
    <location>
        <begin position="99"/>
        <end position="126"/>
    </location>
</feature>
<dbReference type="Proteomes" id="UP001250214">
    <property type="component" value="Unassembled WGS sequence"/>
</dbReference>